<dbReference type="PROSITE" id="PS51257">
    <property type="entry name" value="PROKAR_LIPOPROTEIN"/>
    <property type="match status" value="1"/>
</dbReference>
<dbReference type="InterPro" id="IPR004498">
    <property type="entry name" value="Ribosomal_PrmA_MeTrfase"/>
</dbReference>
<evidence type="ECO:0000256" key="1">
    <source>
        <dbReference type="ARBA" id="ARBA00009741"/>
    </source>
</evidence>
<evidence type="ECO:0000313" key="7">
    <source>
        <dbReference type="EMBL" id="MBN8659052.1"/>
    </source>
</evidence>
<keyword evidence="7" id="KW-0689">Ribosomal protein</keyword>
<keyword evidence="3 6" id="KW-0489">Methyltransferase</keyword>
<feature type="binding site" evidence="6">
    <location>
        <position position="178"/>
    </location>
    <ligand>
        <name>S-adenosyl-L-methionine</name>
        <dbReference type="ChEBI" id="CHEBI:59789"/>
    </ligand>
</feature>
<evidence type="ECO:0000313" key="8">
    <source>
        <dbReference type="Proteomes" id="UP000664277"/>
    </source>
</evidence>
<comment type="subcellular location">
    <subcellularLocation>
        <location evidence="6">Cytoplasm</location>
    </subcellularLocation>
</comment>
<dbReference type="EC" id="2.1.1.-" evidence="6"/>
<dbReference type="EMBL" id="JAFLCK010000001">
    <property type="protein sequence ID" value="MBN8659052.1"/>
    <property type="molecule type" value="Genomic_DNA"/>
</dbReference>
<keyword evidence="5 6" id="KW-0949">S-adenosyl-L-methionine</keyword>
<feature type="binding site" evidence="6">
    <location>
        <position position="158"/>
    </location>
    <ligand>
        <name>S-adenosyl-L-methionine</name>
        <dbReference type="ChEBI" id="CHEBI:59789"/>
    </ligand>
</feature>
<keyword evidence="4 6" id="KW-0808">Transferase</keyword>
<dbReference type="InterPro" id="IPR050078">
    <property type="entry name" value="Ribosomal_L11_MeTrfase_PrmA"/>
</dbReference>
<keyword evidence="2 6" id="KW-0963">Cytoplasm</keyword>
<dbReference type="GO" id="GO:0005840">
    <property type="term" value="C:ribosome"/>
    <property type="evidence" value="ECO:0007669"/>
    <property type="project" value="UniProtKB-KW"/>
</dbReference>
<dbReference type="Gene3D" id="3.40.50.150">
    <property type="entry name" value="Vaccinia Virus protein VP39"/>
    <property type="match status" value="1"/>
</dbReference>
<reference evidence="7" key="1">
    <citation type="submission" date="2021-02" db="EMBL/GenBank/DDBJ databases">
        <title>Genome-Resolved Metagenomics of a Microbial Community Performing Photosynthetic Biological Nutrient Removal.</title>
        <authorList>
            <person name="Mcdaniel E.A."/>
        </authorList>
    </citation>
    <scope>NUCLEOTIDE SEQUENCE</scope>
    <source>
        <strain evidence="7">UWPOB_OBS1</strain>
    </source>
</reference>
<proteinExistence type="inferred from homology"/>
<dbReference type="HAMAP" id="MF_00735">
    <property type="entry name" value="Methyltr_PrmA"/>
    <property type="match status" value="1"/>
</dbReference>
<accession>A0A8J7PD84</accession>
<sequence>MTETTKSWAALEIEVKQVDEDLACWVLMQSGAAGCEVEGLPAQPEVGGKVRVRATYDVPVLSEEQFGQITAAFEEYGLAESLKSLKRKDVPEEDWLARWKEGFEPFRVGTRFVVAPSWYHPQADGDCAGKLDEELKSNRHVIYIEPGMAFGTGLHATTQFCLRALESFPPRERILDVGTGSGILAIAAALMNKDSRICAVDIDQVAVDFAAKDFELNEVDGRIELLTGSTDVVKDRVFDMLLSNLTCEDIVALLPDYYKMLSNGGVVLCAGILAEKLPLLEKAAGEKGFRIVQSETIGHWVGIVLQKG</sequence>
<feature type="binding site" evidence="6">
    <location>
        <position position="201"/>
    </location>
    <ligand>
        <name>S-adenosyl-L-methionine</name>
        <dbReference type="ChEBI" id="CHEBI:59789"/>
    </ligand>
</feature>
<name>A0A8J7PD84_9BACT</name>
<dbReference type="Pfam" id="PF06325">
    <property type="entry name" value="PrmA"/>
    <property type="match status" value="1"/>
</dbReference>
<comment type="function">
    <text evidence="6">Methylates ribosomal protein L11.</text>
</comment>
<protein>
    <recommendedName>
        <fullName evidence="6">Ribosomal protein L11 methyltransferase</fullName>
        <shortName evidence="6">L11 Mtase</shortName>
        <ecNumber evidence="6">2.1.1.-</ecNumber>
    </recommendedName>
</protein>
<comment type="similarity">
    <text evidence="1 6">Belongs to the methyltransferase superfamily. PrmA family.</text>
</comment>
<dbReference type="PANTHER" id="PTHR43648:SF1">
    <property type="entry name" value="ELECTRON TRANSFER FLAVOPROTEIN BETA SUBUNIT LYSINE METHYLTRANSFERASE"/>
    <property type="match status" value="1"/>
</dbReference>
<dbReference type="GO" id="GO:0005737">
    <property type="term" value="C:cytoplasm"/>
    <property type="evidence" value="ECO:0007669"/>
    <property type="project" value="UniProtKB-SubCell"/>
</dbReference>
<keyword evidence="7" id="KW-0687">Ribonucleoprotein</keyword>
<evidence type="ECO:0000256" key="6">
    <source>
        <dbReference type="HAMAP-Rule" id="MF_00735"/>
    </source>
</evidence>
<comment type="catalytic activity">
    <reaction evidence="6">
        <text>L-lysyl-[protein] + 3 S-adenosyl-L-methionine = N(6),N(6),N(6)-trimethyl-L-lysyl-[protein] + 3 S-adenosyl-L-homocysteine + 3 H(+)</text>
        <dbReference type="Rhea" id="RHEA:54192"/>
        <dbReference type="Rhea" id="RHEA-COMP:9752"/>
        <dbReference type="Rhea" id="RHEA-COMP:13826"/>
        <dbReference type="ChEBI" id="CHEBI:15378"/>
        <dbReference type="ChEBI" id="CHEBI:29969"/>
        <dbReference type="ChEBI" id="CHEBI:57856"/>
        <dbReference type="ChEBI" id="CHEBI:59789"/>
        <dbReference type="ChEBI" id="CHEBI:61961"/>
    </reaction>
</comment>
<evidence type="ECO:0000256" key="3">
    <source>
        <dbReference type="ARBA" id="ARBA00022603"/>
    </source>
</evidence>
<evidence type="ECO:0000256" key="2">
    <source>
        <dbReference type="ARBA" id="ARBA00022490"/>
    </source>
</evidence>
<dbReference type="InterPro" id="IPR029063">
    <property type="entry name" value="SAM-dependent_MTases_sf"/>
</dbReference>
<organism evidence="7 8">
    <name type="scientific">Candidatus Obscuribacter phosphatis</name>
    <dbReference type="NCBI Taxonomy" id="1906157"/>
    <lineage>
        <taxon>Bacteria</taxon>
        <taxon>Bacillati</taxon>
        <taxon>Candidatus Melainabacteria</taxon>
        <taxon>Candidatus Obscuribacterales</taxon>
        <taxon>Candidatus Obscuribacteraceae</taxon>
        <taxon>Candidatus Obscuribacter</taxon>
    </lineage>
</organism>
<dbReference type="PANTHER" id="PTHR43648">
    <property type="entry name" value="ELECTRON TRANSFER FLAVOPROTEIN BETA SUBUNIT LYSINE METHYLTRANSFERASE"/>
    <property type="match status" value="1"/>
</dbReference>
<dbReference type="CDD" id="cd02440">
    <property type="entry name" value="AdoMet_MTases"/>
    <property type="match status" value="1"/>
</dbReference>
<comment type="caution">
    <text evidence="7">The sequence shown here is derived from an EMBL/GenBank/DDBJ whole genome shotgun (WGS) entry which is preliminary data.</text>
</comment>
<feature type="binding site" evidence="6">
    <location>
        <position position="244"/>
    </location>
    <ligand>
        <name>S-adenosyl-L-methionine</name>
        <dbReference type="ChEBI" id="CHEBI:59789"/>
    </ligand>
</feature>
<evidence type="ECO:0000256" key="4">
    <source>
        <dbReference type="ARBA" id="ARBA00022679"/>
    </source>
</evidence>
<dbReference type="SUPFAM" id="SSF53335">
    <property type="entry name" value="S-adenosyl-L-methionine-dependent methyltransferases"/>
    <property type="match status" value="1"/>
</dbReference>
<dbReference type="Proteomes" id="UP000664277">
    <property type="component" value="Unassembled WGS sequence"/>
</dbReference>
<evidence type="ECO:0000256" key="5">
    <source>
        <dbReference type="ARBA" id="ARBA00022691"/>
    </source>
</evidence>
<dbReference type="GO" id="GO:0008276">
    <property type="term" value="F:protein methyltransferase activity"/>
    <property type="evidence" value="ECO:0007669"/>
    <property type="project" value="UniProtKB-UniRule"/>
</dbReference>
<gene>
    <name evidence="6" type="primary">prmA</name>
    <name evidence="7" type="ORF">J0M35_01720</name>
</gene>
<dbReference type="GO" id="GO:0032259">
    <property type="term" value="P:methylation"/>
    <property type="evidence" value="ECO:0007669"/>
    <property type="project" value="UniProtKB-KW"/>
</dbReference>
<dbReference type="AlphaFoldDB" id="A0A8J7PD84"/>